<accession>A0A0B1ZMB3</accession>
<dbReference type="Proteomes" id="UP000031057">
    <property type="component" value="Unassembled WGS sequence"/>
</dbReference>
<gene>
    <name evidence="4" type="ORF">LK12_12850</name>
</gene>
<dbReference type="SMART" id="SM00822">
    <property type="entry name" value="PKS_KR"/>
    <property type="match status" value="1"/>
</dbReference>
<dbReference type="EMBL" id="JTDI01000003">
    <property type="protein sequence ID" value="KHK91671.1"/>
    <property type="molecule type" value="Genomic_DNA"/>
</dbReference>
<dbReference type="InterPro" id="IPR020904">
    <property type="entry name" value="Sc_DH/Rdtase_CS"/>
</dbReference>
<comment type="caution">
    <text evidence="4">The sequence shown here is derived from an EMBL/GenBank/DDBJ whole genome shotgun (WGS) entry which is preliminary data.</text>
</comment>
<dbReference type="AlphaFoldDB" id="A0A0B1ZMB3"/>
<feature type="domain" description="Ketoreductase" evidence="3">
    <location>
        <begin position="7"/>
        <end position="186"/>
    </location>
</feature>
<protein>
    <submittedName>
        <fullName evidence="4">Oxidoreductase</fullName>
    </submittedName>
</protein>
<evidence type="ECO:0000256" key="2">
    <source>
        <dbReference type="ARBA" id="ARBA00023002"/>
    </source>
</evidence>
<dbReference type="RefSeq" id="WP_039284318.1">
    <property type="nucleotide sequence ID" value="NZ_JTDI01000003.1"/>
</dbReference>
<evidence type="ECO:0000313" key="4">
    <source>
        <dbReference type="EMBL" id="KHK91671.1"/>
    </source>
</evidence>
<dbReference type="InterPro" id="IPR002347">
    <property type="entry name" value="SDR_fam"/>
</dbReference>
<keyword evidence="2" id="KW-0560">Oxidoreductase</keyword>
<dbReference type="STRING" id="1348853.LK12_12850"/>
<dbReference type="OrthoDB" id="9779623at2"/>
<dbReference type="CDD" id="cd05233">
    <property type="entry name" value="SDR_c"/>
    <property type="match status" value="1"/>
</dbReference>
<name>A0A0B1ZMB3_9SPHN</name>
<dbReference type="Gene3D" id="3.40.50.720">
    <property type="entry name" value="NAD(P)-binding Rossmann-like Domain"/>
    <property type="match status" value="1"/>
</dbReference>
<dbReference type="PANTHER" id="PTHR43669">
    <property type="entry name" value="5-KETO-D-GLUCONATE 5-REDUCTASE"/>
    <property type="match status" value="1"/>
</dbReference>
<dbReference type="PRINTS" id="PR00081">
    <property type="entry name" value="GDHRDH"/>
</dbReference>
<dbReference type="Pfam" id="PF13561">
    <property type="entry name" value="adh_short_C2"/>
    <property type="match status" value="1"/>
</dbReference>
<proteinExistence type="inferred from homology"/>
<organism evidence="4 5">
    <name type="scientific">Novosphingobium malaysiense</name>
    <dbReference type="NCBI Taxonomy" id="1348853"/>
    <lineage>
        <taxon>Bacteria</taxon>
        <taxon>Pseudomonadati</taxon>
        <taxon>Pseudomonadota</taxon>
        <taxon>Alphaproteobacteria</taxon>
        <taxon>Sphingomonadales</taxon>
        <taxon>Sphingomonadaceae</taxon>
        <taxon>Novosphingobium</taxon>
    </lineage>
</organism>
<reference evidence="4 5" key="1">
    <citation type="submission" date="2014-10" db="EMBL/GenBank/DDBJ databases">
        <title>Genome sequence of Novosphingobium malaysiense MUSC 273(T).</title>
        <authorList>
            <person name="Lee L.-H."/>
        </authorList>
    </citation>
    <scope>NUCLEOTIDE SEQUENCE [LARGE SCALE GENOMIC DNA]</scope>
    <source>
        <strain evidence="4 5">MUSC 273</strain>
    </source>
</reference>
<evidence type="ECO:0000256" key="1">
    <source>
        <dbReference type="ARBA" id="ARBA00006484"/>
    </source>
</evidence>
<dbReference type="InterPro" id="IPR036291">
    <property type="entry name" value="NAD(P)-bd_dom_sf"/>
</dbReference>
<dbReference type="PROSITE" id="PS00061">
    <property type="entry name" value="ADH_SHORT"/>
    <property type="match status" value="1"/>
</dbReference>
<sequence length="255" mass="26857">MTEFEGRSALVTGAASGIGAATARWLDARGIGRLVLVDRDEAALGALDLRAQVRCVVGDVAEEALWDDIEQSETTLHHAVLNAGVADGCPIATLDFAEWRRILSVNLDGMFLSLRSALRLMTQDEDTVGRSAVLTSSVAGIKPVAMTAAYGSSKAAVAHLSRIAAAEYASQGIRINAVAPGRVDTPIWTKNAHFQQMVEDLGSREAALEKLAEDSTPLGRFASAEEMAGQIGFLLSDAAWNVTGTVLVSDGGYSL</sequence>
<evidence type="ECO:0000313" key="5">
    <source>
        <dbReference type="Proteomes" id="UP000031057"/>
    </source>
</evidence>
<dbReference type="FunFam" id="3.40.50.720:FF:000084">
    <property type="entry name" value="Short-chain dehydrogenase reductase"/>
    <property type="match status" value="1"/>
</dbReference>
<dbReference type="SUPFAM" id="SSF51735">
    <property type="entry name" value="NAD(P)-binding Rossmann-fold domains"/>
    <property type="match status" value="1"/>
</dbReference>
<dbReference type="GO" id="GO:0016491">
    <property type="term" value="F:oxidoreductase activity"/>
    <property type="evidence" value="ECO:0007669"/>
    <property type="project" value="UniProtKB-KW"/>
</dbReference>
<comment type="similarity">
    <text evidence="1">Belongs to the short-chain dehydrogenases/reductases (SDR) family.</text>
</comment>
<dbReference type="InterPro" id="IPR057326">
    <property type="entry name" value="KR_dom"/>
</dbReference>
<dbReference type="PANTHER" id="PTHR43669:SF3">
    <property type="entry name" value="ALCOHOL DEHYDROGENASE, PUTATIVE (AFU_ORTHOLOGUE AFUA_3G03445)-RELATED"/>
    <property type="match status" value="1"/>
</dbReference>
<keyword evidence="5" id="KW-1185">Reference proteome</keyword>
<evidence type="ECO:0000259" key="3">
    <source>
        <dbReference type="SMART" id="SM00822"/>
    </source>
</evidence>